<feature type="transmembrane region" description="Helical" evidence="12">
    <location>
        <begin position="432"/>
        <end position="451"/>
    </location>
</feature>
<keyword evidence="4" id="KW-1003">Cell membrane</keyword>
<keyword evidence="14" id="KW-1185">Reference proteome</keyword>
<feature type="transmembrane region" description="Helical" evidence="12">
    <location>
        <begin position="182"/>
        <end position="200"/>
    </location>
</feature>
<dbReference type="PROSITE" id="PS50283">
    <property type="entry name" value="NA_SOLUT_SYMP_3"/>
    <property type="match status" value="1"/>
</dbReference>
<evidence type="ECO:0000256" key="8">
    <source>
        <dbReference type="ARBA" id="ARBA00023065"/>
    </source>
</evidence>
<dbReference type="EMBL" id="PDOC01000001">
    <property type="protein sequence ID" value="PIL47062.1"/>
    <property type="molecule type" value="Genomic_DNA"/>
</dbReference>
<proteinExistence type="inferred from homology"/>
<feature type="transmembrane region" description="Helical" evidence="12">
    <location>
        <begin position="6"/>
        <end position="24"/>
    </location>
</feature>
<evidence type="ECO:0000256" key="7">
    <source>
        <dbReference type="ARBA" id="ARBA00023053"/>
    </source>
</evidence>
<keyword evidence="7" id="KW-0915">Sodium</keyword>
<dbReference type="OrthoDB" id="9789704at2"/>
<feature type="transmembrane region" description="Helical" evidence="12">
    <location>
        <begin position="44"/>
        <end position="66"/>
    </location>
</feature>
<dbReference type="GO" id="GO:0005886">
    <property type="term" value="C:plasma membrane"/>
    <property type="evidence" value="ECO:0007669"/>
    <property type="project" value="UniProtKB-SubCell"/>
</dbReference>
<organism evidence="13 14">
    <name type="scientific">Massilia eurypsychrophila</name>
    <dbReference type="NCBI Taxonomy" id="1485217"/>
    <lineage>
        <taxon>Bacteria</taxon>
        <taxon>Pseudomonadati</taxon>
        <taxon>Pseudomonadota</taxon>
        <taxon>Betaproteobacteria</taxon>
        <taxon>Burkholderiales</taxon>
        <taxon>Oxalobacteraceae</taxon>
        <taxon>Telluria group</taxon>
        <taxon>Massilia</taxon>
    </lineage>
</organism>
<dbReference type="GO" id="GO:0015293">
    <property type="term" value="F:symporter activity"/>
    <property type="evidence" value="ECO:0007669"/>
    <property type="project" value="TreeGrafter"/>
</dbReference>
<name>A0A2G8TLZ7_9BURK</name>
<evidence type="ECO:0000256" key="6">
    <source>
        <dbReference type="ARBA" id="ARBA00022989"/>
    </source>
</evidence>
<feature type="transmembrane region" description="Helical" evidence="12">
    <location>
        <begin position="271"/>
        <end position="296"/>
    </location>
</feature>
<feature type="transmembrane region" description="Helical" evidence="12">
    <location>
        <begin position="457"/>
        <end position="476"/>
    </location>
</feature>
<feature type="transmembrane region" description="Helical" evidence="12">
    <location>
        <begin position="373"/>
        <end position="391"/>
    </location>
</feature>
<evidence type="ECO:0000256" key="2">
    <source>
        <dbReference type="ARBA" id="ARBA00006434"/>
    </source>
</evidence>
<evidence type="ECO:0000256" key="5">
    <source>
        <dbReference type="ARBA" id="ARBA00022692"/>
    </source>
</evidence>
<keyword evidence="10" id="KW-0739">Sodium transport</keyword>
<evidence type="ECO:0000313" key="14">
    <source>
        <dbReference type="Proteomes" id="UP000230390"/>
    </source>
</evidence>
<evidence type="ECO:0000256" key="1">
    <source>
        <dbReference type="ARBA" id="ARBA00004651"/>
    </source>
</evidence>
<dbReference type="PANTHER" id="PTHR42985:SF47">
    <property type="entry name" value="INTEGRAL MEMBRANE TRANSPORT PROTEIN"/>
    <property type="match status" value="1"/>
</dbReference>
<dbReference type="InterPro" id="IPR051163">
    <property type="entry name" value="Sodium:Solute_Symporter_SSF"/>
</dbReference>
<dbReference type="InterPro" id="IPR038377">
    <property type="entry name" value="Na/Glc_symporter_sf"/>
</dbReference>
<feature type="transmembrane region" description="Helical" evidence="12">
    <location>
        <begin position="397"/>
        <end position="420"/>
    </location>
</feature>
<feature type="transmembrane region" description="Helical" evidence="12">
    <location>
        <begin position="231"/>
        <end position="250"/>
    </location>
</feature>
<evidence type="ECO:0000256" key="4">
    <source>
        <dbReference type="ARBA" id="ARBA00022475"/>
    </source>
</evidence>
<dbReference type="InterPro" id="IPR001734">
    <property type="entry name" value="Na/solute_symporter"/>
</dbReference>
<dbReference type="PANTHER" id="PTHR42985">
    <property type="entry name" value="SODIUM-COUPLED MONOCARBOXYLATE TRANSPORTER"/>
    <property type="match status" value="1"/>
</dbReference>
<comment type="similarity">
    <text evidence="2 11">Belongs to the sodium:solute symporter (SSF) (TC 2.A.21) family.</text>
</comment>
<evidence type="ECO:0000256" key="11">
    <source>
        <dbReference type="RuleBase" id="RU362091"/>
    </source>
</evidence>
<dbReference type="RefSeq" id="WP_099786863.1">
    <property type="nucleotide sequence ID" value="NZ_JBHLYV010000100.1"/>
</dbReference>
<dbReference type="GO" id="GO:0006814">
    <property type="term" value="P:sodium ion transport"/>
    <property type="evidence" value="ECO:0007669"/>
    <property type="project" value="UniProtKB-KW"/>
</dbReference>
<dbReference type="CDD" id="cd10326">
    <property type="entry name" value="SLC5sbd_NIS-like"/>
    <property type="match status" value="1"/>
</dbReference>
<dbReference type="Proteomes" id="UP000230390">
    <property type="component" value="Unassembled WGS sequence"/>
</dbReference>
<gene>
    <name evidence="13" type="ORF">CR105_02680</name>
</gene>
<comment type="subcellular location">
    <subcellularLocation>
        <location evidence="1">Cell membrane</location>
        <topology evidence="1">Multi-pass membrane protein</topology>
    </subcellularLocation>
</comment>
<feature type="transmembrane region" description="Helical" evidence="12">
    <location>
        <begin position="72"/>
        <end position="96"/>
    </location>
</feature>
<keyword evidence="8" id="KW-0406">Ion transport</keyword>
<keyword evidence="5 12" id="KW-0812">Transmembrane</keyword>
<evidence type="ECO:0000256" key="10">
    <source>
        <dbReference type="ARBA" id="ARBA00023201"/>
    </source>
</evidence>
<dbReference type="AlphaFoldDB" id="A0A2G8TLZ7"/>
<feature type="transmembrane region" description="Helical" evidence="12">
    <location>
        <begin position="154"/>
        <end position="170"/>
    </location>
</feature>
<reference evidence="13 14" key="1">
    <citation type="submission" date="2017-10" db="EMBL/GenBank/DDBJ databases">
        <title>Massilia psychrophilum sp. nov., a novel purple-pigmented bacterium isolated from Tianshan glacier, Xinjiang Municipality, China.</title>
        <authorList>
            <person name="Wang H."/>
        </authorList>
    </citation>
    <scope>NUCLEOTIDE SEQUENCE [LARGE SCALE GENOMIC DNA]</scope>
    <source>
        <strain evidence="13 14">JCM 30074</strain>
    </source>
</reference>
<sequence length="498" mass="54462">MSSSILFCVVLAYFGVLFTVARLASRNATSESFFHGNKNSNWVVVAFGMIGTSLSGVTFVSVPGLVGQSGFMYFQILLGQLLGYLVVAFVLLPVFYKFNLTSIYAYLGIRLGPTSRACGAWLFLLSRCIGASARLYLVIIILQEFILDGLNVSYWFSSAATIGLIVLYTYQAGVKTIIWTDLLQTALMLGGLVAGAAYLLNALDLSIVDSYRQMDVKGLARVFSHDVDSSYFWPKQLLAGMLISIAMTGMDQEMMQKNISVKSLRDSQKNVVTLALAMTAVVFVFLFLGGLLSLFAEGAGMTAAGDRIFPAVVFQHMPQVMQLVFVIALISALFPSADGALTALTSSYCMDIARMDQRTDWTDQMRLAFRRKVQLIFAVVIFLLLVVLKLIDSQSIVNLILRLAAITYGPLLGLFCFAMFTSRSIADRKVPLVVLSVPVLCFLLDEFQSHLFGAYRIGLEMLAINGALTLAGLLAISDRPLARQDGAAAFPLPDRLPR</sequence>
<dbReference type="Pfam" id="PF00474">
    <property type="entry name" value="SSF"/>
    <property type="match status" value="1"/>
</dbReference>
<evidence type="ECO:0000256" key="3">
    <source>
        <dbReference type="ARBA" id="ARBA00022448"/>
    </source>
</evidence>
<evidence type="ECO:0000313" key="13">
    <source>
        <dbReference type="EMBL" id="PIL47062.1"/>
    </source>
</evidence>
<keyword evidence="3" id="KW-0813">Transport</keyword>
<feature type="transmembrane region" description="Helical" evidence="12">
    <location>
        <begin position="316"/>
        <end position="334"/>
    </location>
</feature>
<keyword evidence="6 12" id="KW-1133">Transmembrane helix</keyword>
<feature type="transmembrane region" description="Helical" evidence="12">
    <location>
        <begin position="117"/>
        <end position="142"/>
    </location>
</feature>
<evidence type="ECO:0000256" key="12">
    <source>
        <dbReference type="SAM" id="Phobius"/>
    </source>
</evidence>
<keyword evidence="9 12" id="KW-0472">Membrane</keyword>
<evidence type="ECO:0000256" key="9">
    <source>
        <dbReference type="ARBA" id="ARBA00023136"/>
    </source>
</evidence>
<dbReference type="Gene3D" id="1.20.1730.10">
    <property type="entry name" value="Sodium/glucose cotransporter"/>
    <property type="match status" value="1"/>
</dbReference>
<comment type="caution">
    <text evidence="13">The sequence shown here is derived from an EMBL/GenBank/DDBJ whole genome shotgun (WGS) entry which is preliminary data.</text>
</comment>
<accession>A0A2G8TLZ7</accession>
<protein>
    <submittedName>
        <fullName evidence="13">Sodium:solute symporter</fullName>
    </submittedName>
</protein>